<comment type="caution">
    <text evidence="1">The sequence shown here is derived from an EMBL/GenBank/DDBJ whole genome shotgun (WGS) entry which is preliminary data.</text>
</comment>
<dbReference type="PANTHER" id="PTHR37984:SF12">
    <property type="entry name" value="RIBONUCLEASE H"/>
    <property type="match status" value="1"/>
</dbReference>
<evidence type="ECO:0000313" key="2">
    <source>
        <dbReference type="Proteomes" id="UP000499080"/>
    </source>
</evidence>
<reference evidence="1 2" key="1">
    <citation type="journal article" date="2019" name="Sci. Rep.">
        <title>Orb-weaving spider Araneus ventricosus genome elucidates the spidroin gene catalogue.</title>
        <authorList>
            <person name="Kono N."/>
            <person name="Nakamura H."/>
            <person name="Ohtoshi R."/>
            <person name="Moran D.A.P."/>
            <person name="Shinohara A."/>
            <person name="Yoshida Y."/>
            <person name="Fujiwara M."/>
            <person name="Mori M."/>
            <person name="Tomita M."/>
            <person name="Arakawa K."/>
        </authorList>
    </citation>
    <scope>NUCLEOTIDE SEQUENCE [LARGE SCALE GENOMIC DNA]</scope>
</reference>
<evidence type="ECO:0000313" key="1">
    <source>
        <dbReference type="EMBL" id="GBN22730.1"/>
    </source>
</evidence>
<dbReference type="InterPro" id="IPR050951">
    <property type="entry name" value="Retrovirus_Pol_polyprotein"/>
</dbReference>
<dbReference type="EMBL" id="BGPR01006896">
    <property type="protein sequence ID" value="GBN22730.1"/>
    <property type="molecule type" value="Genomic_DNA"/>
</dbReference>
<organism evidence="1 2">
    <name type="scientific">Araneus ventricosus</name>
    <name type="common">Orbweaver spider</name>
    <name type="synonym">Epeira ventricosa</name>
    <dbReference type="NCBI Taxonomy" id="182803"/>
    <lineage>
        <taxon>Eukaryota</taxon>
        <taxon>Metazoa</taxon>
        <taxon>Ecdysozoa</taxon>
        <taxon>Arthropoda</taxon>
        <taxon>Chelicerata</taxon>
        <taxon>Arachnida</taxon>
        <taxon>Araneae</taxon>
        <taxon>Araneomorphae</taxon>
        <taxon>Entelegynae</taxon>
        <taxon>Araneoidea</taxon>
        <taxon>Araneidae</taxon>
        <taxon>Araneus</taxon>
    </lineage>
</organism>
<dbReference type="Gene3D" id="3.30.420.10">
    <property type="entry name" value="Ribonuclease H-like superfamily/Ribonuclease H"/>
    <property type="match status" value="1"/>
</dbReference>
<gene>
    <name evidence="1" type="ORF">AVEN_68062_1</name>
</gene>
<dbReference type="GO" id="GO:0003676">
    <property type="term" value="F:nucleic acid binding"/>
    <property type="evidence" value="ECO:0007669"/>
    <property type="project" value="InterPro"/>
</dbReference>
<accession>A0A4Y2M8L9</accession>
<proteinExistence type="predicted"/>
<dbReference type="InterPro" id="IPR036397">
    <property type="entry name" value="RNaseH_sf"/>
</dbReference>
<name>A0A4Y2M8L9_ARAVE</name>
<sequence length="221" mass="25318">MKTFARCYVWWPKIEDIENHGLCEPCQQTTHAPPRAPVHPREVTTKPWSRVYIDFAGTFQGQMFFLLVDSFSKWLEVKRLSSVTSSATIKVTREIFAIHEHITPSAATGFSPVELLTKRRLGTVLDLLYPDLVEDRKRKNEELLDQRLSKGQLRSFSLNDAVYIKNHSSGPTLIPRTVIEKTGPLSYKNITPNGKSIRCHIDQMRNRKTSLARPQSSPETR</sequence>
<protein>
    <recommendedName>
        <fullName evidence="3">Integrase zinc-binding domain-containing protein</fullName>
    </recommendedName>
</protein>
<dbReference type="PANTHER" id="PTHR37984">
    <property type="entry name" value="PROTEIN CBG26694"/>
    <property type="match status" value="1"/>
</dbReference>
<keyword evidence="2" id="KW-1185">Reference proteome</keyword>
<dbReference type="SUPFAM" id="SSF53098">
    <property type="entry name" value="Ribonuclease H-like"/>
    <property type="match status" value="1"/>
</dbReference>
<evidence type="ECO:0008006" key="3">
    <source>
        <dbReference type="Google" id="ProtNLM"/>
    </source>
</evidence>
<dbReference type="Proteomes" id="UP000499080">
    <property type="component" value="Unassembled WGS sequence"/>
</dbReference>
<dbReference type="AlphaFoldDB" id="A0A4Y2M8L9"/>
<dbReference type="InterPro" id="IPR012337">
    <property type="entry name" value="RNaseH-like_sf"/>
</dbReference>